<sequence>IFKALDGTVQGAGAAEMTMDLEREVTRARAAPALALTRAYDSLGWPEGAKAIPAAPEFRFFSSNHSPVRIIKIKKNSGDETKTSPTLVNFFYR</sequence>
<comment type="caution">
    <text evidence="1">The sequence shown here is derived from an EMBL/GenBank/DDBJ whole genome shotgun (WGS) entry which is preliminary data.</text>
</comment>
<dbReference type="Proteomes" id="UP000466442">
    <property type="component" value="Linkage Group LG1"/>
</dbReference>
<dbReference type="EMBL" id="WIXP02000001">
    <property type="protein sequence ID" value="KAF6215845.1"/>
    <property type="molecule type" value="Genomic_DNA"/>
</dbReference>
<accession>A0A8S9Y7N4</accession>
<keyword evidence="2" id="KW-1185">Reference proteome</keyword>
<evidence type="ECO:0000313" key="2">
    <source>
        <dbReference type="Proteomes" id="UP000466442"/>
    </source>
</evidence>
<name>A0A8S9Y7N4_APOLU</name>
<organism evidence="1 2">
    <name type="scientific">Apolygus lucorum</name>
    <name type="common">Small green plant bug</name>
    <name type="synonym">Lygocoris lucorum</name>
    <dbReference type="NCBI Taxonomy" id="248454"/>
    <lineage>
        <taxon>Eukaryota</taxon>
        <taxon>Metazoa</taxon>
        <taxon>Ecdysozoa</taxon>
        <taxon>Arthropoda</taxon>
        <taxon>Hexapoda</taxon>
        <taxon>Insecta</taxon>
        <taxon>Pterygota</taxon>
        <taxon>Neoptera</taxon>
        <taxon>Paraneoptera</taxon>
        <taxon>Hemiptera</taxon>
        <taxon>Heteroptera</taxon>
        <taxon>Panheteroptera</taxon>
        <taxon>Cimicomorpha</taxon>
        <taxon>Miridae</taxon>
        <taxon>Mirini</taxon>
        <taxon>Apolygus</taxon>
    </lineage>
</organism>
<dbReference type="AlphaFoldDB" id="A0A8S9Y7N4"/>
<feature type="non-terminal residue" evidence="1">
    <location>
        <position position="1"/>
    </location>
</feature>
<evidence type="ECO:0000313" key="1">
    <source>
        <dbReference type="EMBL" id="KAF6215845.1"/>
    </source>
</evidence>
<reference evidence="1" key="1">
    <citation type="journal article" date="2021" name="Mol. Ecol. Resour.">
        <title>Apolygus lucorum genome provides insights into omnivorousness and mesophyll feeding.</title>
        <authorList>
            <person name="Liu Y."/>
            <person name="Liu H."/>
            <person name="Wang H."/>
            <person name="Huang T."/>
            <person name="Liu B."/>
            <person name="Yang B."/>
            <person name="Yin L."/>
            <person name="Li B."/>
            <person name="Zhang Y."/>
            <person name="Zhang S."/>
            <person name="Jiang F."/>
            <person name="Zhang X."/>
            <person name="Ren Y."/>
            <person name="Wang B."/>
            <person name="Wang S."/>
            <person name="Lu Y."/>
            <person name="Wu K."/>
            <person name="Fan W."/>
            <person name="Wang G."/>
        </authorList>
    </citation>
    <scope>NUCLEOTIDE SEQUENCE</scope>
    <source>
        <strain evidence="1">12Hb</strain>
    </source>
</reference>
<protein>
    <submittedName>
        <fullName evidence="1">Uncharacterized protein</fullName>
    </submittedName>
</protein>
<gene>
    <name evidence="1" type="ORF">GE061_000180</name>
</gene>
<proteinExistence type="predicted"/>